<dbReference type="AlphaFoldDB" id="A0A9X1X7H3"/>
<proteinExistence type="predicted"/>
<keyword evidence="2" id="KW-1185">Reference proteome</keyword>
<protein>
    <submittedName>
        <fullName evidence="1">Uncharacterized protein</fullName>
    </submittedName>
</protein>
<organism evidence="1 2">
    <name type="scientific">Mucilaginibacter straminoryzae</name>
    <dbReference type="NCBI Taxonomy" id="2932774"/>
    <lineage>
        <taxon>Bacteria</taxon>
        <taxon>Pseudomonadati</taxon>
        <taxon>Bacteroidota</taxon>
        <taxon>Sphingobacteriia</taxon>
        <taxon>Sphingobacteriales</taxon>
        <taxon>Sphingobacteriaceae</taxon>
        <taxon>Mucilaginibacter</taxon>
    </lineage>
</organism>
<name>A0A9X1X7H3_9SPHI</name>
<dbReference type="RefSeq" id="WP_245132296.1">
    <property type="nucleotide sequence ID" value="NZ_JALJEJ010000010.1"/>
</dbReference>
<dbReference type="Proteomes" id="UP001139450">
    <property type="component" value="Unassembled WGS sequence"/>
</dbReference>
<reference evidence="1" key="1">
    <citation type="submission" date="2022-04" db="EMBL/GenBank/DDBJ databases">
        <title>Mucilaginibacter sp. RS28 isolated from freshwater.</title>
        <authorList>
            <person name="Ko S.-R."/>
        </authorList>
    </citation>
    <scope>NUCLEOTIDE SEQUENCE</scope>
    <source>
        <strain evidence="1">RS28</strain>
    </source>
</reference>
<sequence length="85" mass="9697">MRYQVIVELDGVPTVVQVTPGTYQDKHVWLVNLDGRQHMLCYLYDEWMQRNEDDLTPAQVYAIGCAIENLQVGHQNTAMSLSKAS</sequence>
<comment type="caution">
    <text evidence="1">The sequence shown here is derived from an EMBL/GenBank/DDBJ whole genome shotgun (WGS) entry which is preliminary data.</text>
</comment>
<dbReference type="EMBL" id="JALJEJ010000010">
    <property type="protein sequence ID" value="MCJ8211570.1"/>
    <property type="molecule type" value="Genomic_DNA"/>
</dbReference>
<accession>A0A9X1X7H3</accession>
<evidence type="ECO:0000313" key="1">
    <source>
        <dbReference type="EMBL" id="MCJ8211570.1"/>
    </source>
</evidence>
<gene>
    <name evidence="1" type="ORF">MUY27_17755</name>
</gene>
<evidence type="ECO:0000313" key="2">
    <source>
        <dbReference type="Proteomes" id="UP001139450"/>
    </source>
</evidence>